<feature type="region of interest" description="Disordered" evidence="5">
    <location>
        <begin position="371"/>
        <end position="395"/>
    </location>
</feature>
<dbReference type="CDD" id="cd18008">
    <property type="entry name" value="DEXDc_SHPRH-like"/>
    <property type="match status" value="1"/>
</dbReference>
<dbReference type="SMART" id="SM00490">
    <property type="entry name" value="HELICc"/>
    <property type="match status" value="1"/>
</dbReference>
<feature type="compositionally biased region" description="Basic and acidic residues" evidence="5">
    <location>
        <begin position="2373"/>
        <end position="2386"/>
    </location>
</feature>
<dbReference type="PANTHER" id="PTHR45626:SF52">
    <property type="entry name" value="SINGLE-STRANDED DNA-DEPENDENT ATPASE (EUROFUNG)"/>
    <property type="match status" value="1"/>
</dbReference>
<dbReference type="Pfam" id="PF00271">
    <property type="entry name" value="Helicase_C"/>
    <property type="match status" value="1"/>
</dbReference>
<keyword evidence="2" id="KW-0547">Nucleotide-binding</keyword>
<feature type="compositionally biased region" description="Low complexity" evidence="5">
    <location>
        <begin position="1090"/>
        <end position="1107"/>
    </location>
</feature>
<dbReference type="Pfam" id="PF00176">
    <property type="entry name" value="SNF2-rel_dom"/>
    <property type="match status" value="1"/>
</dbReference>
<dbReference type="SMART" id="SM00279">
    <property type="entry name" value="HhH2"/>
    <property type="match status" value="1"/>
</dbReference>
<evidence type="ECO:0000256" key="1">
    <source>
        <dbReference type="ARBA" id="ARBA00007025"/>
    </source>
</evidence>
<dbReference type="SUPFAM" id="SSF88723">
    <property type="entry name" value="PIN domain-like"/>
    <property type="match status" value="2"/>
</dbReference>
<evidence type="ECO:0000256" key="4">
    <source>
        <dbReference type="ARBA" id="ARBA00022840"/>
    </source>
</evidence>
<dbReference type="CDD" id="cd18793">
    <property type="entry name" value="SF2_C_SNF"/>
    <property type="match status" value="1"/>
</dbReference>
<dbReference type="GO" id="GO:0005634">
    <property type="term" value="C:nucleus"/>
    <property type="evidence" value="ECO:0007669"/>
    <property type="project" value="TreeGrafter"/>
</dbReference>
<comment type="similarity">
    <text evidence="1">Belongs to the SNF2/RAD54 helicase family.</text>
</comment>
<dbReference type="InterPro" id="IPR027417">
    <property type="entry name" value="P-loop_NTPase"/>
</dbReference>
<dbReference type="InterPro" id="IPR013083">
    <property type="entry name" value="Znf_RING/FYVE/PHD"/>
</dbReference>
<feature type="region of interest" description="Disordered" evidence="5">
    <location>
        <begin position="1768"/>
        <end position="1806"/>
    </location>
</feature>
<dbReference type="GO" id="GO:0005524">
    <property type="term" value="F:ATP binding"/>
    <property type="evidence" value="ECO:0007669"/>
    <property type="project" value="UniProtKB-KW"/>
</dbReference>
<feature type="compositionally biased region" description="Polar residues" evidence="5">
    <location>
        <begin position="1051"/>
        <end position="1064"/>
    </location>
</feature>
<feature type="compositionally biased region" description="Basic residues" evidence="5">
    <location>
        <begin position="1638"/>
        <end position="1654"/>
    </location>
</feature>
<accession>A0A177UW99</accession>
<feature type="region of interest" description="Disordered" evidence="5">
    <location>
        <begin position="409"/>
        <end position="436"/>
    </location>
</feature>
<dbReference type="Gene3D" id="3.40.50.300">
    <property type="entry name" value="P-loop containing nucleotide triphosphate hydrolases"/>
    <property type="match status" value="1"/>
</dbReference>
<dbReference type="InterPro" id="IPR038718">
    <property type="entry name" value="SNF2-like_sf"/>
</dbReference>
<dbReference type="InterPro" id="IPR014001">
    <property type="entry name" value="Helicase_ATP-bd"/>
</dbReference>
<dbReference type="SUPFAM" id="SSF47807">
    <property type="entry name" value="5' to 3' exonuclease, C-terminal subdomain"/>
    <property type="match status" value="1"/>
</dbReference>
<feature type="compositionally biased region" description="Polar residues" evidence="5">
    <location>
        <begin position="1254"/>
        <end position="1263"/>
    </location>
</feature>
<reference evidence="6" key="2">
    <citation type="journal article" date="2019" name="IMA Fungus">
        <title>Genome sequencing and comparison of five Tilletia species to identify candidate genes for the detection of regulated species infecting wheat.</title>
        <authorList>
            <person name="Nguyen H.D.T."/>
            <person name="Sultana T."/>
            <person name="Kesanakurti P."/>
            <person name="Hambleton S."/>
        </authorList>
    </citation>
    <scope>NUCLEOTIDE SEQUENCE</scope>
    <source>
        <strain evidence="6">DAOMC 238032</strain>
    </source>
</reference>
<comment type="caution">
    <text evidence="6">The sequence shown here is derived from an EMBL/GenBank/DDBJ whole genome shotgun (WGS) entry which is preliminary data.</text>
</comment>
<dbReference type="InterPro" id="IPR006085">
    <property type="entry name" value="XPG_DNA_repair_N"/>
</dbReference>
<evidence type="ECO:0000313" key="7">
    <source>
        <dbReference type="Proteomes" id="UP000077671"/>
    </source>
</evidence>
<evidence type="ECO:0000313" key="6">
    <source>
        <dbReference type="EMBL" id="KAE8264706.1"/>
    </source>
</evidence>
<dbReference type="InterPro" id="IPR036279">
    <property type="entry name" value="5-3_exonuclease_C_sf"/>
</dbReference>
<dbReference type="Proteomes" id="UP000077671">
    <property type="component" value="Unassembled WGS sequence"/>
</dbReference>
<feature type="region of interest" description="Disordered" evidence="5">
    <location>
        <begin position="595"/>
        <end position="622"/>
    </location>
</feature>
<dbReference type="InterPro" id="IPR029060">
    <property type="entry name" value="PIN-like_dom_sf"/>
</dbReference>
<feature type="region of interest" description="Disordered" evidence="5">
    <location>
        <begin position="2638"/>
        <end position="2665"/>
    </location>
</feature>
<dbReference type="Gene3D" id="1.10.150.20">
    <property type="entry name" value="5' to 3' exonuclease, C-terminal subdomain"/>
    <property type="match status" value="1"/>
</dbReference>
<feature type="compositionally biased region" description="Basic residues" evidence="5">
    <location>
        <begin position="741"/>
        <end position="754"/>
    </location>
</feature>
<dbReference type="InterPro" id="IPR050628">
    <property type="entry name" value="SNF2_RAD54_helicase_TF"/>
</dbReference>
<feature type="region of interest" description="Disordered" evidence="5">
    <location>
        <begin position="894"/>
        <end position="937"/>
    </location>
</feature>
<dbReference type="SUPFAM" id="SSF52540">
    <property type="entry name" value="P-loop containing nucleoside triphosphate hydrolases"/>
    <property type="match status" value="2"/>
</dbReference>
<feature type="compositionally biased region" description="Low complexity" evidence="5">
    <location>
        <begin position="1908"/>
        <end position="1920"/>
    </location>
</feature>
<organism evidence="6 7">
    <name type="scientific">Tilletia caries</name>
    <name type="common">wheat bunt fungus</name>
    <dbReference type="NCBI Taxonomy" id="13290"/>
    <lineage>
        <taxon>Eukaryota</taxon>
        <taxon>Fungi</taxon>
        <taxon>Dikarya</taxon>
        <taxon>Basidiomycota</taxon>
        <taxon>Ustilaginomycotina</taxon>
        <taxon>Exobasidiomycetes</taxon>
        <taxon>Tilletiales</taxon>
        <taxon>Tilletiaceae</taxon>
        <taxon>Tilletia</taxon>
    </lineage>
</organism>
<feature type="region of interest" description="Disordered" evidence="5">
    <location>
        <begin position="665"/>
        <end position="687"/>
    </location>
</feature>
<dbReference type="GO" id="GO:0004518">
    <property type="term" value="F:nuclease activity"/>
    <property type="evidence" value="ECO:0007669"/>
    <property type="project" value="InterPro"/>
</dbReference>
<keyword evidence="4" id="KW-0067">ATP-binding</keyword>
<dbReference type="PANTHER" id="PTHR45626">
    <property type="entry name" value="TRANSCRIPTION TERMINATION FACTOR 2-RELATED"/>
    <property type="match status" value="1"/>
</dbReference>
<dbReference type="SMART" id="SM00485">
    <property type="entry name" value="XPGN"/>
    <property type="match status" value="1"/>
</dbReference>
<feature type="region of interest" description="Disordered" evidence="5">
    <location>
        <begin position="741"/>
        <end position="761"/>
    </location>
</feature>
<feature type="compositionally biased region" description="Polar residues" evidence="5">
    <location>
        <begin position="1119"/>
        <end position="1137"/>
    </location>
</feature>
<evidence type="ECO:0000256" key="5">
    <source>
        <dbReference type="SAM" id="MobiDB-lite"/>
    </source>
</evidence>
<dbReference type="InterPro" id="IPR001650">
    <property type="entry name" value="Helicase_C-like"/>
</dbReference>
<protein>
    <recommendedName>
        <fullName evidence="8">Helicase ATP-binding domain-containing protein</fullName>
    </recommendedName>
</protein>
<dbReference type="CDD" id="cd09897">
    <property type="entry name" value="H3TH_FEN1-XPG-like"/>
    <property type="match status" value="1"/>
</dbReference>
<feature type="region of interest" description="Disordered" evidence="5">
    <location>
        <begin position="825"/>
        <end position="851"/>
    </location>
</feature>
<feature type="compositionally biased region" description="Basic residues" evidence="5">
    <location>
        <begin position="1791"/>
        <end position="1801"/>
    </location>
</feature>
<feature type="compositionally biased region" description="Basic and acidic residues" evidence="5">
    <location>
        <begin position="1668"/>
        <end position="1697"/>
    </location>
</feature>
<feature type="compositionally biased region" description="Polar residues" evidence="5">
    <location>
        <begin position="1199"/>
        <end position="1210"/>
    </location>
</feature>
<feature type="region of interest" description="Disordered" evidence="5">
    <location>
        <begin position="313"/>
        <end position="333"/>
    </location>
</feature>
<reference evidence="6" key="1">
    <citation type="submission" date="2016-04" db="EMBL/GenBank/DDBJ databases">
        <authorList>
            <person name="Nguyen H.D."/>
            <person name="Kesanakurti P."/>
            <person name="Cullis J."/>
            <person name="Levesque C.A."/>
            <person name="Hambleton S."/>
        </authorList>
    </citation>
    <scope>NUCLEOTIDE SEQUENCE</scope>
    <source>
        <strain evidence="6">DAOMC 238032</strain>
    </source>
</reference>
<dbReference type="InterPro" id="IPR049730">
    <property type="entry name" value="SNF2/RAD54-like_C"/>
</dbReference>
<proteinExistence type="inferred from homology"/>
<dbReference type="EMBL" id="LWDD02000050">
    <property type="protein sequence ID" value="KAE8264706.1"/>
    <property type="molecule type" value="Genomic_DNA"/>
</dbReference>
<feature type="region of interest" description="Disordered" evidence="5">
    <location>
        <begin position="1621"/>
        <end position="1697"/>
    </location>
</feature>
<feature type="region of interest" description="Disordered" evidence="5">
    <location>
        <begin position="1"/>
        <end position="23"/>
    </location>
</feature>
<feature type="region of interest" description="Disordered" evidence="5">
    <location>
        <begin position="1908"/>
        <end position="1952"/>
    </location>
</feature>
<dbReference type="Gene3D" id="3.40.50.10810">
    <property type="entry name" value="Tandem AAA-ATPase domain"/>
    <property type="match status" value="3"/>
</dbReference>
<name>A0A177UW99_9BASI</name>
<feature type="compositionally biased region" description="Acidic residues" evidence="5">
    <location>
        <begin position="371"/>
        <end position="389"/>
    </location>
</feature>
<dbReference type="GO" id="GO:0006281">
    <property type="term" value="P:DNA repair"/>
    <property type="evidence" value="ECO:0007669"/>
    <property type="project" value="TreeGrafter"/>
</dbReference>
<feature type="region of interest" description="Disordered" evidence="5">
    <location>
        <begin position="2426"/>
        <end position="2475"/>
    </location>
</feature>
<dbReference type="Gene3D" id="3.40.50.1010">
    <property type="entry name" value="5'-nuclease"/>
    <property type="match status" value="2"/>
</dbReference>
<feature type="compositionally biased region" description="Basic and acidic residues" evidence="5">
    <location>
        <begin position="409"/>
        <end position="425"/>
    </location>
</feature>
<dbReference type="PROSITE" id="PS51192">
    <property type="entry name" value="HELICASE_ATP_BIND_1"/>
    <property type="match status" value="1"/>
</dbReference>
<sequence length="2665" mass="292070">MAAQPQPQPQLSSACNNNSRNDDDAMHATRLVRGVRGIFPFLRDVAPATLRPVPPSRLSGLTLAIDATLISTRFHFADDPHPARHLFGFYRLIRALRALDARAIMVFDHPLGGNRARNPAKLQEAERRRTQRALVTKRAMLEARRFARIQKLSELIPKYERLSAQEAGMLHDQLRTAYSNRELMRERAKDVDFEDDEESDLRADSMPAEVVGAHEDLRDRRDLIEVPGTGTSGGAEPVQAPEHSWDELVGTPIWDELQVVEQIASASLSTSMELLEKTLLPTQPADEVGTLPAHIAELVNEFHKARLQFESLHSTQREDSAAPRSNEDSVVESKNQIALTAAEARIHETMLNRGAPSVSLGQLHREAAIADDEDEAGDGDGAEAAEDGTEPPAPVAVVPRVLESDMLEEAEKGLKSDTPEEDQPRDTTVNAPLQDKLMPPQGFELHYMHTQSTALSKSYHRASKPLSPQTIIDCAYLCALMGVPVLFTSRGTDGSTTTNDDDSPTLTIPGAAWAGQARLRSRAHEAEALAASLVHAGFAQVVASEDSDVLMYDVPMLRGLTSGNVGGTGGQAGLKGLVWVDAKEVRRALFGISGDAGAEVGQGDEAEQHRSEGGVNVDGAAGPLTKELSASLSATSERASGSGHEEDLLAVDDDDIASEEEFSTLAQDHAPGSENEGDVHRTNTSRTKTLTPDEENRRLFLEFALLLGTDFNRTIPGVGPKSAHSLMKEHKSIPAILRLKRPPPKSASAKKPRAPSKAVPTLAARGADLKWQPPPPLTRREYLIELARARNVFNRPPTLYGNFARLRRWVAGGEYFDWRGCVSEEEKPSEGDAGSGKVSEQQRRQELVRKEDEWRRGEMSRLFQKHGVRRLPPAEAERGFGRSLENFVDELGNSQADQKEPGAPADAVDAGLATSGDTTSDRFVKPDPFGSDVFGERDVPSGLQAAELLVKTAPLDSPAGRPASRRISTSVAAGDELDALLAELDDIDDRDLLAQLDKSDAMVLPNGDDGARLQDNSFEEITGEDVVPLAPPPSSASALSWAGAGHRRAPSQGTPRTHINTAPISSFFPRASAVAPPNGGDIANRNSLHRGSSSGSSSRASSASSSRTPDPAAFFKTPATISMPSSTNANTSSSRLSALSHLGGSRPNSGPAAGPVGGSSGSGRQLPANILAAPHNRSASDSKPKGLSVLQPRHLRPNPLQQPIAGSSRASAGGIPVIDGSTARTPSAYLPGQQRPPSSVLGPLPSIPRVKPEQLQQQMSGSHATAPANGVRNGKGKQEPIDLTYSDDDEPKFVSATKTEPEITIDASRTVIQNEQIVCIGVIRAGISIASGTSVPYHMVSLDGSGRNFFDELYDSDHWPAMGTMPRGSAFWTEPGYRPVHVDINHRPVQTIATGRFIDDQWEMIEQVGRTPEGRVLTVLSPAHVQRDAHLQMPRGSPQPPLTGPRIVESFGTLYERPSVLLANLQFTGKCGLEARIRVIPRVHAFSQFQQIEVNVFVPKSRAVNVILSFRMGGLMFERPGSYDPTDYPSHPPLVTDHLQAPNFSVGPAIFTMPGVGVGSSISYAPVDNQEEARKQVDQVYTALRAGEDLPTTEAGRLLKTKLFPHQKQALSFLLDREKARSWEEGSEDEDEEDMPGRKGKGKRGSKTLQRAKTKTGQSDDDEDESEDKSGKGKGKGKDKEKEDGKKEPRVVSLWKAEKSSRSGAIVQYTNVVTNQKQKHRPQVCRGAILADDMGLGKTISIIALMTRTWSAAEEFGETDVTTLADVDLPEDDDDEDVGDSMSWMGGARARPGRKKGKKEKKWREQERARITNLKKRSRATLIVCPMTVISNWIEQINEHWVGKEKPKLYTYHGPGRNQTINFLANHDVILTTYSTLAYEFGRSTTWADEDEVDAALADMQGIKLGSAAAQSTSNQQAAQSDDDDDEFEMFDKNGNKLAGGSNGKGKAGVKRKKAVRKEAFNPLQRIEFFRIVLDESHMIKETSTLQSKAVCNLSAQRRISLTGTPIQNKLDDLYSQFKFLRLDPFHKKTVWTKFCMHNSRISLRNRKEAQAVDSIGLARIQTIMKAVALRRTKESKDAKGEPILKLPPKASRIVTLEFDEHERAKYEAMRHSYKEDFEQMVKSDSVGKNYASILVEINALRLTCDDATLVDFGKDMKRLKEGRDDLVAAIREDGLSVDRAAQLFKVFTDCDQGTCYDCERDLSGKLEAEDEDLEDEAPKKRANKKARTTKGLNGLSTGDGDAAVNPVVTRCQHLFCSDCFARKLGPAWANPKADTKAPCPQCNESLTVTLDAIELDHDMLQESSKASKRRGKYDSDSETQSDTESEDEDRDFSDMDLDDGEKKEKSKGAWRPKRGAALQRLKDEDEEEEEEEQKKGDKDDEDKKPAARPNGESSEDKKNKNTMSSKIRALLAELEPFSRCNPASQLYDRTAPRLAHYAPTPPKPEENAKEADDMKPAGATSEGAGGEAGSSSELAPAAPAFEPVQVISLPPLSELDDDAAEEARKADPVKSVVFSQWTRMLDRIGKALEKKGIRYARLDGTMTRVQRSKALEQFKLDPKFEVLLISLRAGGFGLNLVSACRAYLIDPYWNPAVENQGLDRIYRLGQRRPVVLTRFIMKKSIEENMLELQRRKMELAEQVGKRRGPQSAAERREERERDLRTLLR</sequence>
<dbReference type="GO" id="GO:0008094">
    <property type="term" value="F:ATP-dependent activity, acting on DNA"/>
    <property type="evidence" value="ECO:0007669"/>
    <property type="project" value="TreeGrafter"/>
</dbReference>
<feature type="compositionally biased region" description="Acidic residues" evidence="5">
    <location>
        <begin position="2317"/>
        <end position="2340"/>
    </location>
</feature>
<dbReference type="GO" id="GO:0016787">
    <property type="term" value="F:hydrolase activity"/>
    <property type="evidence" value="ECO:0007669"/>
    <property type="project" value="UniProtKB-KW"/>
</dbReference>
<feature type="region of interest" description="Disordered" evidence="5">
    <location>
        <begin position="999"/>
        <end position="1289"/>
    </location>
</feature>
<dbReference type="InterPro" id="IPR000330">
    <property type="entry name" value="SNF2_N"/>
</dbReference>
<dbReference type="PROSITE" id="PS51194">
    <property type="entry name" value="HELICASE_CTER"/>
    <property type="match status" value="1"/>
</dbReference>
<dbReference type="Gene3D" id="3.30.40.10">
    <property type="entry name" value="Zinc/RING finger domain, C3HC4 (zinc finger)"/>
    <property type="match status" value="1"/>
</dbReference>
<feature type="compositionally biased region" description="Basic and acidic residues" evidence="5">
    <location>
        <begin position="315"/>
        <end position="327"/>
    </location>
</feature>
<evidence type="ECO:0000256" key="3">
    <source>
        <dbReference type="ARBA" id="ARBA00022801"/>
    </source>
</evidence>
<dbReference type="SMART" id="SM00487">
    <property type="entry name" value="DEXDc"/>
    <property type="match status" value="1"/>
</dbReference>
<feature type="compositionally biased region" description="Basic and acidic residues" evidence="5">
    <location>
        <begin position="2444"/>
        <end position="2456"/>
    </location>
</feature>
<feature type="region of interest" description="Disordered" evidence="5">
    <location>
        <begin position="2210"/>
        <end position="2240"/>
    </location>
</feature>
<dbReference type="GO" id="GO:0003677">
    <property type="term" value="F:DNA binding"/>
    <property type="evidence" value="ECO:0007669"/>
    <property type="project" value="InterPro"/>
</dbReference>
<feature type="region of interest" description="Disordered" evidence="5">
    <location>
        <begin position="2303"/>
        <end position="2405"/>
    </location>
</feature>
<feature type="compositionally biased region" description="Basic and acidic residues" evidence="5">
    <location>
        <begin position="2650"/>
        <end position="2665"/>
    </location>
</feature>
<feature type="compositionally biased region" description="Acidic residues" evidence="5">
    <location>
        <begin position="1625"/>
        <end position="1634"/>
    </location>
</feature>
<feature type="compositionally biased region" description="Basic and acidic residues" evidence="5">
    <location>
        <begin position="840"/>
        <end position="851"/>
    </location>
</feature>
<evidence type="ECO:0000256" key="2">
    <source>
        <dbReference type="ARBA" id="ARBA00022741"/>
    </source>
</evidence>
<dbReference type="InterPro" id="IPR008918">
    <property type="entry name" value="HhH2"/>
</dbReference>
<dbReference type="SUPFAM" id="SSF57850">
    <property type="entry name" value="RING/U-box"/>
    <property type="match status" value="1"/>
</dbReference>
<evidence type="ECO:0008006" key="8">
    <source>
        <dbReference type="Google" id="ProtNLM"/>
    </source>
</evidence>
<gene>
    <name evidence="6" type="ORF">A4X03_0g761</name>
</gene>
<feature type="compositionally biased region" description="Acidic residues" evidence="5">
    <location>
        <begin position="1768"/>
        <end position="1779"/>
    </location>
</feature>
<keyword evidence="3" id="KW-0378">Hydrolase</keyword>